<dbReference type="AlphaFoldDB" id="A0A1F5G6M1"/>
<evidence type="ECO:0000259" key="1">
    <source>
        <dbReference type="Pfam" id="PF08241"/>
    </source>
</evidence>
<evidence type="ECO:0000313" key="3">
    <source>
        <dbReference type="Proteomes" id="UP000178577"/>
    </source>
</evidence>
<protein>
    <recommendedName>
        <fullName evidence="1">Methyltransferase type 11 domain-containing protein</fullName>
    </recommendedName>
</protein>
<feature type="domain" description="Methyltransferase type 11" evidence="1">
    <location>
        <begin position="43"/>
        <end position="161"/>
    </location>
</feature>
<sequence length="235" mass="26247">MTERPTDRYPHLDPEADYTAGSYKTLIWLLDQAHSDLNGRTTLDIGGGQSDITATLRAREARALAIDPAYAFLDELEEATTATLTPEGKTETRSKFKQDQAKNPGMYIPAVSTHLPFRANTFDLVYSEQCICPMISRDYQALKRSMLEVVRVLRVDGVAIIFPFDNHEELAKGDKRGAQIQKENLEKVLKKLDVPFIDYWSYGIHVKVPGFMGTGPMGTRILLTIHKVAKASTTG</sequence>
<evidence type="ECO:0000313" key="2">
    <source>
        <dbReference type="EMBL" id="OGD87465.1"/>
    </source>
</evidence>
<dbReference type="SUPFAM" id="SSF53335">
    <property type="entry name" value="S-adenosyl-L-methionine-dependent methyltransferases"/>
    <property type="match status" value="1"/>
</dbReference>
<name>A0A1F5G6M1_9BACT</name>
<dbReference type="GO" id="GO:0008757">
    <property type="term" value="F:S-adenosylmethionine-dependent methyltransferase activity"/>
    <property type="evidence" value="ECO:0007669"/>
    <property type="project" value="InterPro"/>
</dbReference>
<dbReference type="Proteomes" id="UP000178577">
    <property type="component" value="Unassembled WGS sequence"/>
</dbReference>
<accession>A0A1F5G6M1</accession>
<dbReference type="InterPro" id="IPR029063">
    <property type="entry name" value="SAM-dependent_MTases_sf"/>
</dbReference>
<gene>
    <name evidence="2" type="ORF">A2693_01215</name>
</gene>
<dbReference type="InterPro" id="IPR013216">
    <property type="entry name" value="Methyltransf_11"/>
</dbReference>
<proteinExistence type="predicted"/>
<organism evidence="2 3">
    <name type="scientific">Candidatus Curtissbacteria bacterium RIFCSPHIGHO2_01_FULL_40_12</name>
    <dbReference type="NCBI Taxonomy" id="1797710"/>
    <lineage>
        <taxon>Bacteria</taxon>
        <taxon>Candidatus Curtissiibacteriota</taxon>
    </lineage>
</organism>
<comment type="caution">
    <text evidence="2">The sequence shown here is derived from an EMBL/GenBank/DDBJ whole genome shotgun (WGS) entry which is preliminary data.</text>
</comment>
<reference evidence="2 3" key="1">
    <citation type="journal article" date="2016" name="Nat. Commun.">
        <title>Thousands of microbial genomes shed light on interconnected biogeochemical processes in an aquifer system.</title>
        <authorList>
            <person name="Anantharaman K."/>
            <person name="Brown C.T."/>
            <person name="Hug L.A."/>
            <person name="Sharon I."/>
            <person name="Castelle C.J."/>
            <person name="Probst A.J."/>
            <person name="Thomas B.C."/>
            <person name="Singh A."/>
            <person name="Wilkins M.J."/>
            <person name="Karaoz U."/>
            <person name="Brodie E.L."/>
            <person name="Williams K.H."/>
            <person name="Hubbard S.S."/>
            <person name="Banfield J.F."/>
        </authorList>
    </citation>
    <scope>NUCLEOTIDE SEQUENCE [LARGE SCALE GENOMIC DNA]</scope>
</reference>
<dbReference type="Gene3D" id="3.40.50.150">
    <property type="entry name" value="Vaccinia Virus protein VP39"/>
    <property type="match status" value="1"/>
</dbReference>
<dbReference type="Pfam" id="PF08241">
    <property type="entry name" value="Methyltransf_11"/>
    <property type="match status" value="1"/>
</dbReference>
<dbReference type="EMBL" id="MFAY01000058">
    <property type="protein sequence ID" value="OGD87465.1"/>
    <property type="molecule type" value="Genomic_DNA"/>
</dbReference>